<dbReference type="Proteomes" id="UP000276133">
    <property type="component" value="Unassembled WGS sequence"/>
</dbReference>
<protein>
    <submittedName>
        <fullName evidence="1">Uncharacterized protein</fullName>
    </submittedName>
</protein>
<dbReference type="EMBL" id="REGN01000412">
    <property type="protein sequence ID" value="RNA42127.1"/>
    <property type="molecule type" value="Genomic_DNA"/>
</dbReference>
<evidence type="ECO:0000313" key="2">
    <source>
        <dbReference type="Proteomes" id="UP000276133"/>
    </source>
</evidence>
<sequence length="101" mass="11319">MFKSQNYGHLLNIDFLNKIYLKIPYFESFLIGSNKIVTPLGRPARPFNGVGVACLVGQCVRPCRPKCAAMSADKQTNLIKVTSQDFDLFACRPTWPHTLAD</sequence>
<reference evidence="1 2" key="1">
    <citation type="journal article" date="2018" name="Sci. Rep.">
        <title>Genomic signatures of local adaptation to the degree of environmental predictability in rotifers.</title>
        <authorList>
            <person name="Franch-Gras L."/>
            <person name="Hahn C."/>
            <person name="Garcia-Roger E.M."/>
            <person name="Carmona M.J."/>
            <person name="Serra M."/>
            <person name="Gomez A."/>
        </authorList>
    </citation>
    <scope>NUCLEOTIDE SEQUENCE [LARGE SCALE GENOMIC DNA]</scope>
    <source>
        <strain evidence="1">HYR1</strain>
    </source>
</reference>
<accession>A0A3M7T2F9</accession>
<gene>
    <name evidence="1" type="ORF">BpHYR1_030401</name>
</gene>
<name>A0A3M7T2F9_BRAPC</name>
<dbReference type="AlphaFoldDB" id="A0A3M7T2F9"/>
<comment type="caution">
    <text evidence="1">The sequence shown here is derived from an EMBL/GenBank/DDBJ whole genome shotgun (WGS) entry which is preliminary data.</text>
</comment>
<keyword evidence="2" id="KW-1185">Reference proteome</keyword>
<proteinExistence type="predicted"/>
<evidence type="ECO:0000313" key="1">
    <source>
        <dbReference type="EMBL" id="RNA42127.1"/>
    </source>
</evidence>
<organism evidence="1 2">
    <name type="scientific">Brachionus plicatilis</name>
    <name type="common">Marine rotifer</name>
    <name type="synonym">Brachionus muelleri</name>
    <dbReference type="NCBI Taxonomy" id="10195"/>
    <lineage>
        <taxon>Eukaryota</taxon>
        <taxon>Metazoa</taxon>
        <taxon>Spiralia</taxon>
        <taxon>Gnathifera</taxon>
        <taxon>Rotifera</taxon>
        <taxon>Eurotatoria</taxon>
        <taxon>Monogononta</taxon>
        <taxon>Pseudotrocha</taxon>
        <taxon>Ploima</taxon>
        <taxon>Brachionidae</taxon>
        <taxon>Brachionus</taxon>
    </lineage>
</organism>